<dbReference type="Proteomes" id="UP000663851">
    <property type="component" value="Unassembled WGS sequence"/>
</dbReference>
<evidence type="ECO:0000313" key="4">
    <source>
        <dbReference type="Proteomes" id="UP000663851"/>
    </source>
</evidence>
<dbReference type="InterPro" id="IPR025662">
    <property type="entry name" value="Sigma_54_int_dom_ATP-bd_1"/>
</dbReference>
<name>A0A820TLZ6_9BILA</name>
<evidence type="ECO:0000256" key="2">
    <source>
        <dbReference type="SAM" id="MobiDB-lite"/>
    </source>
</evidence>
<reference evidence="3" key="1">
    <citation type="submission" date="2021-02" db="EMBL/GenBank/DDBJ databases">
        <authorList>
            <person name="Nowell W R."/>
        </authorList>
    </citation>
    <scope>NUCLEOTIDE SEQUENCE</scope>
</reference>
<dbReference type="InterPro" id="IPR027417">
    <property type="entry name" value="P-loop_NTPase"/>
</dbReference>
<dbReference type="SUPFAM" id="SSF52540">
    <property type="entry name" value="P-loop containing nucleoside triphosphate hydrolases"/>
    <property type="match status" value="1"/>
</dbReference>
<evidence type="ECO:0000313" key="3">
    <source>
        <dbReference type="EMBL" id="CAF4470130.1"/>
    </source>
</evidence>
<dbReference type="Gene3D" id="3.40.50.300">
    <property type="entry name" value="P-loop containing nucleotide triphosphate hydrolases"/>
    <property type="match status" value="1"/>
</dbReference>
<gene>
    <name evidence="3" type="ORF">HFQ381_LOCUS25380</name>
</gene>
<organism evidence="3 4">
    <name type="scientific">Rotaria socialis</name>
    <dbReference type="NCBI Taxonomy" id="392032"/>
    <lineage>
        <taxon>Eukaryota</taxon>
        <taxon>Metazoa</taxon>
        <taxon>Spiralia</taxon>
        <taxon>Gnathifera</taxon>
        <taxon>Rotifera</taxon>
        <taxon>Eurotatoria</taxon>
        <taxon>Bdelloidea</taxon>
        <taxon>Philodinida</taxon>
        <taxon>Philodinidae</taxon>
        <taxon>Rotaria</taxon>
    </lineage>
</organism>
<proteinExistence type="predicted"/>
<protein>
    <recommendedName>
        <fullName evidence="5">G domain-containing protein</fullName>
    </recommendedName>
</protein>
<accession>A0A820TLZ6</accession>
<dbReference type="PANTHER" id="PTHR32046:SF11">
    <property type="entry name" value="IMMUNE-ASSOCIATED NUCLEOTIDE-BINDING PROTEIN 10-LIKE"/>
    <property type="match status" value="1"/>
</dbReference>
<feature type="coiled-coil region" evidence="1">
    <location>
        <begin position="938"/>
        <end position="965"/>
    </location>
</feature>
<evidence type="ECO:0000256" key="1">
    <source>
        <dbReference type="SAM" id="Coils"/>
    </source>
</evidence>
<evidence type="ECO:0008006" key="5">
    <source>
        <dbReference type="Google" id="ProtNLM"/>
    </source>
</evidence>
<dbReference type="EMBL" id="CAJOBO010002830">
    <property type="protein sequence ID" value="CAF4470130.1"/>
    <property type="molecule type" value="Genomic_DNA"/>
</dbReference>
<sequence>MAKSLSNQSIESPSEVIERKAINSAGSIGSLYDASRDQLIHETNRNYPKQWLPASRPVQCKLATGIPDSNFNILEFINIQDELRLSLWLTLTKREGVAKVLDFSHYTDQYTYILYYSWIKNECNLSNTQQFSESCNTCINATHVINRVLVGIDLVVIVHSTSTNEIRDTIDSLFKKIRRILLNEENCSIHLTHEENCLLGHLSDIKVYSNSETLTSLSKLHEILHQIQVIKNNFTLCRPVTYILKPTTSFCNMEPRKHIIFRALAGTLIAHIERHFINFRNRIKNVDVFCQENQLKPMVTSQKQLLNQISSQLSAVKQQYISEMQRFSKILIDARINNVTVGKIKQALVSSKQKALKVSIDQLTKIFDKLQMPDLVNANQNKSIVISSNTVGRSSNTINNSYSTRKQPNYDPSRYQSIASKNLVNGSHQSKAANSNQSITKTNNRKLNLHSGNVESYHSLPPQSNKTVSTSNKTNHNKNDSTEEAFTPTASLPSSEVLPIDDTINILLLGETGVGKSTFINAFANYLTFHSFEQAESSEPVVVIPVSFIITTGDNFEERTIEFGEVDSLNNENFNATGQSVTQHCRSYTFDLHDGGRRMVRIIDTPGFGDTRGTDQDDQNIEHILQYINNLTHLNAICFLLKPNASRLNVFFRTCFTQLFSLLSPAARHNTIFCFTNARSTFYAPGNTAPLLKTMLAESSMSDITFKKENTFCFDSESFRYLVALQSDVSFGYDEKTEYEHSWSTSVKESNRLIDYINIKLIVYRMENGWQSIKHAQFEISYMIRPILEAIRNILRNTILWNTTQSNQQIEQTSKPVSFNASRCRSCKGDPDEVGQFWILLTRSHEIQNNSYTCLCNLDQHVPIEYSLEYKCSNHTSTDFGKRMVDTLKCMYQASAIFSHFLIHTAFARKDDPFLTGFREMIAEETYLCTSKTPNDFNRLLLQELSDIENKYKQETQTMKSADARIDLPAIYELISIIGGICLVREQLVAVKKRHRMIIEQYDKMYGLLFIYQFKIRQQFYNVNYYLLEKKKSIDQFN</sequence>
<feature type="region of interest" description="Disordered" evidence="2">
    <location>
        <begin position="452"/>
        <end position="493"/>
    </location>
</feature>
<dbReference type="PROSITE" id="PS00675">
    <property type="entry name" value="SIGMA54_INTERACT_1"/>
    <property type="match status" value="1"/>
</dbReference>
<feature type="compositionally biased region" description="Polar residues" evidence="2">
    <location>
        <begin position="452"/>
        <end position="474"/>
    </location>
</feature>
<keyword evidence="1" id="KW-0175">Coiled coil</keyword>
<dbReference type="PANTHER" id="PTHR32046">
    <property type="entry name" value="G DOMAIN-CONTAINING PROTEIN"/>
    <property type="match status" value="1"/>
</dbReference>
<comment type="caution">
    <text evidence="3">The sequence shown here is derived from an EMBL/GenBank/DDBJ whole genome shotgun (WGS) entry which is preliminary data.</text>
</comment>
<dbReference type="AlphaFoldDB" id="A0A820TLZ6"/>